<evidence type="ECO:0000256" key="2">
    <source>
        <dbReference type="ARBA" id="ARBA00022485"/>
    </source>
</evidence>
<keyword evidence="6 12" id="KW-0808">Transferase</keyword>
<dbReference type="Proteomes" id="UP000183255">
    <property type="component" value="Unassembled WGS sequence"/>
</dbReference>
<keyword evidence="7 12" id="KW-0949">S-adenosyl-L-methionine</keyword>
<feature type="binding site" evidence="12">
    <location>
        <begin position="156"/>
        <end position="157"/>
    </location>
    <ligand>
        <name>S-adenosyl-L-methionine</name>
        <dbReference type="ChEBI" id="CHEBI:59789"/>
    </ligand>
</feature>
<dbReference type="PROSITE" id="PS51918">
    <property type="entry name" value="RADICAL_SAM"/>
    <property type="match status" value="1"/>
</dbReference>
<dbReference type="Gene3D" id="3.20.20.70">
    <property type="entry name" value="Aldolase class I"/>
    <property type="match status" value="1"/>
</dbReference>
<dbReference type="InterPro" id="IPR027492">
    <property type="entry name" value="RNA_MTrfase_RlmN"/>
</dbReference>
<dbReference type="GO" id="GO:0002935">
    <property type="term" value="F:tRNA (adenine(37)-C2)-methyltransferase activity"/>
    <property type="evidence" value="ECO:0007669"/>
    <property type="project" value="UniProtKB-UniRule"/>
</dbReference>
<feature type="binding site" evidence="12">
    <location>
        <position position="287"/>
    </location>
    <ligand>
        <name>S-adenosyl-L-methionine</name>
        <dbReference type="ChEBI" id="CHEBI:59789"/>
    </ligand>
</feature>
<evidence type="ECO:0000256" key="1">
    <source>
        <dbReference type="ARBA" id="ARBA00004496"/>
    </source>
</evidence>
<keyword evidence="9 12" id="KW-0479">Metal-binding</keyword>
<dbReference type="GO" id="GO:0005737">
    <property type="term" value="C:cytoplasm"/>
    <property type="evidence" value="ECO:0007669"/>
    <property type="project" value="UniProtKB-SubCell"/>
</dbReference>
<dbReference type="CDD" id="cd01335">
    <property type="entry name" value="Radical_SAM"/>
    <property type="match status" value="1"/>
</dbReference>
<dbReference type="InterPro" id="IPR040072">
    <property type="entry name" value="Methyltransferase_A"/>
</dbReference>
<evidence type="ECO:0000256" key="3">
    <source>
        <dbReference type="ARBA" id="ARBA00022490"/>
    </source>
</evidence>
<evidence type="ECO:0000256" key="6">
    <source>
        <dbReference type="ARBA" id="ARBA00022679"/>
    </source>
</evidence>
<dbReference type="GO" id="GO:0070040">
    <property type="term" value="F:rRNA (adenine(2503)-C2-)-methyltransferase activity"/>
    <property type="evidence" value="ECO:0007669"/>
    <property type="project" value="UniProtKB-UniRule"/>
</dbReference>
<feature type="active site" description="Proton acceptor" evidence="12">
    <location>
        <position position="89"/>
    </location>
</feature>
<feature type="binding site" evidence="12">
    <location>
        <begin position="211"/>
        <end position="213"/>
    </location>
    <ligand>
        <name>S-adenosyl-L-methionine</name>
        <dbReference type="ChEBI" id="CHEBI:59789"/>
    </ligand>
</feature>
<feature type="binding site" evidence="12">
    <location>
        <position position="109"/>
    </location>
    <ligand>
        <name>[4Fe-4S] cluster</name>
        <dbReference type="ChEBI" id="CHEBI:49883"/>
        <note>4Fe-4S-S-AdoMet</note>
    </ligand>
</feature>
<evidence type="ECO:0000256" key="10">
    <source>
        <dbReference type="ARBA" id="ARBA00023004"/>
    </source>
</evidence>
<comment type="cofactor">
    <cofactor evidence="12">
        <name>[4Fe-4S] cluster</name>
        <dbReference type="ChEBI" id="CHEBI:49883"/>
    </cofactor>
    <text evidence="12">Binds 1 [4Fe-4S] cluster. The cluster is coordinated with 3 cysteines and an exchangeable S-adenosyl-L-methionine.</text>
</comment>
<dbReference type="RefSeq" id="WP_031572827.1">
    <property type="nucleotide sequence ID" value="NZ_FNDZ01000001.1"/>
</dbReference>
<feature type="binding site" evidence="12">
    <location>
        <position position="116"/>
    </location>
    <ligand>
        <name>[4Fe-4S] cluster</name>
        <dbReference type="ChEBI" id="CHEBI:49883"/>
        <note>4Fe-4S-S-AdoMet</note>
    </ligand>
</feature>
<comment type="function">
    <text evidence="12">Specifically methylates position 2 of adenine 2503 in 23S rRNA and position 2 of adenine 37 in tRNAs.</text>
</comment>
<evidence type="ECO:0000256" key="9">
    <source>
        <dbReference type="ARBA" id="ARBA00022723"/>
    </source>
</evidence>
<sequence>MTNVYDYSLEELRAWLVSQGESAFRAKQVYDYLYKGITDPEQMKTLNKSTRDKLEEHFFMALPQVLEKRVSKDGTIKMLMVLEDRNIIETVIMKYHYGYSVCVSSQIGCKMGCTFCASTKDGMVRNLTPGEILSQIIAASLVVGERISHVVLMGSGEPLDNFEAVLKFLSLVNAKEGLHLSHRNITVSTCGLVNRIIELADKKLQITLAISLHETTDEARKKIMPIANKYSIQEILNSVEYYMSKTGRRVSFEYALVRGSNDTRENAYALAKLLEGMKVHVNLIPVNAIKEMLYLPSTNESIQDFKDILLHSGIEATIRREMGGDIDAACGQLRRSYLENRADL</sequence>
<dbReference type="HAMAP" id="MF_01849">
    <property type="entry name" value="RNA_methyltr_RlmN"/>
    <property type="match status" value="1"/>
</dbReference>
<dbReference type="GO" id="GO:0000049">
    <property type="term" value="F:tRNA binding"/>
    <property type="evidence" value="ECO:0007669"/>
    <property type="project" value="UniProtKB-UniRule"/>
</dbReference>
<reference evidence="14 15" key="1">
    <citation type="submission" date="2016-10" db="EMBL/GenBank/DDBJ databases">
        <authorList>
            <person name="de Groot N.N."/>
        </authorList>
    </citation>
    <scope>NUCLEOTIDE SEQUENCE [LARGE SCALE GENOMIC DNA]</scope>
    <source>
        <strain evidence="14 15">CGMCC 1.5058</strain>
    </source>
</reference>
<name>A0A1G8G6L2_9CLOT</name>
<comment type="similarity">
    <text evidence="12">Belongs to the radical SAM superfamily. RlmN family.</text>
</comment>
<dbReference type="GO" id="GO:0019843">
    <property type="term" value="F:rRNA binding"/>
    <property type="evidence" value="ECO:0007669"/>
    <property type="project" value="UniProtKB-UniRule"/>
</dbReference>
<dbReference type="GO" id="GO:0030488">
    <property type="term" value="P:tRNA methylation"/>
    <property type="evidence" value="ECO:0007669"/>
    <property type="project" value="UniProtKB-UniRule"/>
</dbReference>
<keyword evidence="3 12" id="KW-0963">Cytoplasm</keyword>
<dbReference type="SFLD" id="SFLDF00275">
    <property type="entry name" value="adenosine_C2_methyltransferase"/>
    <property type="match status" value="1"/>
</dbReference>
<evidence type="ECO:0000313" key="15">
    <source>
        <dbReference type="Proteomes" id="UP000183255"/>
    </source>
</evidence>
<dbReference type="NCBIfam" id="TIGR00048">
    <property type="entry name" value="rRNA_mod_RlmN"/>
    <property type="match status" value="1"/>
</dbReference>
<organism evidence="14 15">
    <name type="scientific">Proteiniclasticum ruminis</name>
    <dbReference type="NCBI Taxonomy" id="398199"/>
    <lineage>
        <taxon>Bacteria</taxon>
        <taxon>Bacillati</taxon>
        <taxon>Bacillota</taxon>
        <taxon>Clostridia</taxon>
        <taxon>Eubacteriales</taxon>
        <taxon>Clostridiaceae</taxon>
        <taxon>Proteiniclasticum</taxon>
    </lineage>
</organism>
<keyword evidence="8 12" id="KW-0819">tRNA processing</keyword>
<protein>
    <recommendedName>
        <fullName evidence="12">Probable dual-specificity RNA methyltransferase RlmN</fullName>
        <ecNumber evidence="12">2.1.1.192</ecNumber>
    </recommendedName>
    <alternativeName>
        <fullName evidence="12">23S rRNA (adenine(2503)-C(2))-methyltransferase</fullName>
    </alternativeName>
    <alternativeName>
        <fullName evidence="12">23S rRNA m2A2503 methyltransferase</fullName>
    </alternativeName>
    <alternativeName>
        <fullName evidence="12">Ribosomal RNA large subunit methyltransferase N</fullName>
    </alternativeName>
    <alternativeName>
        <fullName evidence="12">tRNA (adenine(37)-C(2))-methyltransferase</fullName>
    </alternativeName>
    <alternativeName>
        <fullName evidence="12">tRNA m2A37 methyltransferase</fullName>
    </alternativeName>
</protein>
<dbReference type="GO" id="GO:0046872">
    <property type="term" value="F:metal ion binding"/>
    <property type="evidence" value="ECO:0007669"/>
    <property type="project" value="UniProtKB-KW"/>
</dbReference>
<comment type="subcellular location">
    <subcellularLocation>
        <location evidence="1 12">Cytoplasm</location>
    </subcellularLocation>
</comment>
<dbReference type="GO" id="GO:0051539">
    <property type="term" value="F:4 iron, 4 sulfur cluster binding"/>
    <property type="evidence" value="ECO:0007669"/>
    <property type="project" value="UniProtKB-UniRule"/>
</dbReference>
<evidence type="ECO:0000256" key="12">
    <source>
        <dbReference type="HAMAP-Rule" id="MF_01849"/>
    </source>
</evidence>
<feature type="domain" description="Radical SAM core" evidence="13">
    <location>
        <begin position="95"/>
        <end position="325"/>
    </location>
</feature>
<dbReference type="InterPro" id="IPR004383">
    <property type="entry name" value="rRNA_lsu_MTrfase_RlmN/Cfr"/>
</dbReference>
<dbReference type="InterPro" id="IPR058240">
    <property type="entry name" value="rSAM_sf"/>
</dbReference>
<comment type="catalytic activity">
    <reaction evidence="12">
        <text>adenosine(2503) in 23S rRNA + 2 reduced [2Fe-2S]-[ferredoxin] + 2 S-adenosyl-L-methionine = 2-methyladenosine(2503) in 23S rRNA + 5'-deoxyadenosine + L-methionine + 2 oxidized [2Fe-2S]-[ferredoxin] + S-adenosyl-L-homocysteine</text>
        <dbReference type="Rhea" id="RHEA:42916"/>
        <dbReference type="Rhea" id="RHEA-COMP:10000"/>
        <dbReference type="Rhea" id="RHEA-COMP:10001"/>
        <dbReference type="Rhea" id="RHEA-COMP:10152"/>
        <dbReference type="Rhea" id="RHEA-COMP:10282"/>
        <dbReference type="ChEBI" id="CHEBI:17319"/>
        <dbReference type="ChEBI" id="CHEBI:33737"/>
        <dbReference type="ChEBI" id="CHEBI:33738"/>
        <dbReference type="ChEBI" id="CHEBI:57844"/>
        <dbReference type="ChEBI" id="CHEBI:57856"/>
        <dbReference type="ChEBI" id="CHEBI:59789"/>
        <dbReference type="ChEBI" id="CHEBI:74411"/>
        <dbReference type="ChEBI" id="CHEBI:74497"/>
        <dbReference type="EC" id="2.1.1.192"/>
    </reaction>
</comment>
<dbReference type="Gene3D" id="1.10.150.530">
    <property type="match status" value="1"/>
</dbReference>
<dbReference type="InterPro" id="IPR007197">
    <property type="entry name" value="rSAM"/>
</dbReference>
<evidence type="ECO:0000256" key="8">
    <source>
        <dbReference type="ARBA" id="ARBA00022694"/>
    </source>
</evidence>
<keyword evidence="12" id="KW-1015">Disulfide bond</keyword>
<dbReference type="FunFam" id="3.20.20.70:FF:000014">
    <property type="entry name" value="Probable dual-specificity RNA methyltransferase RlmN"/>
    <property type="match status" value="1"/>
</dbReference>
<dbReference type="Pfam" id="PF21016">
    <property type="entry name" value="RlmN_N"/>
    <property type="match status" value="1"/>
</dbReference>
<evidence type="ECO:0000259" key="13">
    <source>
        <dbReference type="PROSITE" id="PS51918"/>
    </source>
</evidence>
<dbReference type="EMBL" id="FNDZ01000001">
    <property type="protein sequence ID" value="SDH89950.1"/>
    <property type="molecule type" value="Genomic_DNA"/>
</dbReference>
<dbReference type="PIRSF" id="PIRSF006004">
    <property type="entry name" value="CHP00048"/>
    <property type="match status" value="1"/>
</dbReference>
<evidence type="ECO:0000256" key="5">
    <source>
        <dbReference type="ARBA" id="ARBA00022603"/>
    </source>
</evidence>
<dbReference type="PANTHER" id="PTHR30544:SF5">
    <property type="entry name" value="RADICAL SAM CORE DOMAIN-CONTAINING PROTEIN"/>
    <property type="match status" value="1"/>
</dbReference>
<dbReference type="PANTHER" id="PTHR30544">
    <property type="entry name" value="23S RRNA METHYLTRANSFERASE"/>
    <property type="match status" value="1"/>
</dbReference>
<feature type="active site" description="S-methylcysteine intermediate" evidence="12">
    <location>
        <position position="330"/>
    </location>
</feature>
<dbReference type="SUPFAM" id="SSF102114">
    <property type="entry name" value="Radical SAM enzymes"/>
    <property type="match status" value="1"/>
</dbReference>
<accession>A0A1G8G6L2</accession>
<dbReference type="InterPro" id="IPR048641">
    <property type="entry name" value="RlmN_N"/>
</dbReference>
<dbReference type="AlphaFoldDB" id="A0A1G8G6L2"/>
<evidence type="ECO:0000313" key="14">
    <source>
        <dbReference type="EMBL" id="SDH89950.1"/>
    </source>
</evidence>
<gene>
    <name evidence="12" type="primary">rlmN</name>
    <name evidence="14" type="ORF">SAMN05421804_101156</name>
</gene>
<feature type="binding site" evidence="12">
    <location>
        <position position="188"/>
    </location>
    <ligand>
        <name>S-adenosyl-L-methionine</name>
        <dbReference type="ChEBI" id="CHEBI:59789"/>
    </ligand>
</feature>
<keyword evidence="5 12" id="KW-0489">Methyltransferase</keyword>
<proteinExistence type="inferred from homology"/>
<evidence type="ECO:0000256" key="4">
    <source>
        <dbReference type="ARBA" id="ARBA00022552"/>
    </source>
</evidence>
<comment type="caution">
    <text evidence="12">Lacks conserved residue(s) required for the propagation of feature annotation.</text>
</comment>
<keyword evidence="11 12" id="KW-0411">Iron-sulfur</keyword>
<dbReference type="InterPro" id="IPR013785">
    <property type="entry name" value="Aldolase_TIM"/>
</dbReference>
<keyword evidence="2 12" id="KW-0004">4Fe-4S</keyword>
<keyword evidence="10 12" id="KW-0408">Iron</keyword>
<evidence type="ECO:0000256" key="7">
    <source>
        <dbReference type="ARBA" id="ARBA00022691"/>
    </source>
</evidence>
<dbReference type="EC" id="2.1.1.192" evidence="12"/>
<comment type="miscellaneous">
    <text evidence="12">Reaction proceeds by a ping-pong mechanism involving intermediate methylation of a conserved cysteine residue.</text>
</comment>
<dbReference type="SFLD" id="SFLDG01062">
    <property type="entry name" value="methyltransferase_(Class_A)"/>
    <property type="match status" value="1"/>
</dbReference>
<keyword evidence="4 12" id="KW-0698">rRNA processing</keyword>
<evidence type="ECO:0000256" key="11">
    <source>
        <dbReference type="ARBA" id="ARBA00023014"/>
    </source>
</evidence>
<comment type="catalytic activity">
    <reaction evidence="12">
        <text>adenosine(37) in tRNA + 2 reduced [2Fe-2S]-[ferredoxin] + 2 S-adenosyl-L-methionine = 2-methyladenosine(37) in tRNA + 5'-deoxyadenosine + L-methionine + 2 oxidized [2Fe-2S]-[ferredoxin] + S-adenosyl-L-homocysteine</text>
        <dbReference type="Rhea" id="RHEA:43332"/>
        <dbReference type="Rhea" id="RHEA-COMP:10000"/>
        <dbReference type="Rhea" id="RHEA-COMP:10001"/>
        <dbReference type="Rhea" id="RHEA-COMP:10162"/>
        <dbReference type="Rhea" id="RHEA-COMP:10485"/>
        <dbReference type="ChEBI" id="CHEBI:17319"/>
        <dbReference type="ChEBI" id="CHEBI:33737"/>
        <dbReference type="ChEBI" id="CHEBI:33738"/>
        <dbReference type="ChEBI" id="CHEBI:57844"/>
        <dbReference type="ChEBI" id="CHEBI:57856"/>
        <dbReference type="ChEBI" id="CHEBI:59789"/>
        <dbReference type="ChEBI" id="CHEBI:74411"/>
        <dbReference type="ChEBI" id="CHEBI:74497"/>
        <dbReference type="EC" id="2.1.1.192"/>
    </reaction>
</comment>
<dbReference type="SFLD" id="SFLDS00029">
    <property type="entry name" value="Radical_SAM"/>
    <property type="match status" value="1"/>
</dbReference>
<dbReference type="Pfam" id="PF04055">
    <property type="entry name" value="Radical_SAM"/>
    <property type="match status" value="1"/>
</dbReference>
<feature type="binding site" evidence="12">
    <location>
        <position position="113"/>
    </location>
    <ligand>
        <name>[4Fe-4S] cluster</name>
        <dbReference type="ChEBI" id="CHEBI:49883"/>
        <note>4Fe-4S-S-AdoMet</note>
    </ligand>
</feature>
<dbReference type="GO" id="GO:0070475">
    <property type="term" value="P:rRNA base methylation"/>
    <property type="evidence" value="ECO:0007669"/>
    <property type="project" value="UniProtKB-UniRule"/>
</dbReference>